<protein>
    <submittedName>
        <fullName evidence="1">Uncharacterized protein</fullName>
    </submittedName>
</protein>
<reference evidence="1" key="1">
    <citation type="submission" date="2019-11" db="EMBL/GenBank/DDBJ databases">
        <title>Genomic insights into an expanded diversity of filamentous marine cyanobacteria reveals the extraordinary biosynthetic potential of Moorea and Okeania.</title>
        <authorList>
            <person name="Ferreira Leao T."/>
            <person name="Wang M."/>
            <person name="Moss N."/>
            <person name="Da Silva R."/>
            <person name="Sanders J."/>
            <person name="Nurk S."/>
            <person name="Gurevich A."/>
            <person name="Humphrey G."/>
            <person name="Reher R."/>
            <person name="Zhu Q."/>
            <person name="Belda-Ferre P."/>
            <person name="Glukhov E."/>
            <person name="Rex R."/>
            <person name="Dorrestein P.C."/>
            <person name="Knight R."/>
            <person name="Pevzner P."/>
            <person name="Gerwick W.H."/>
            <person name="Gerwick L."/>
        </authorList>
    </citation>
    <scope>NUCLEOTIDE SEQUENCE</scope>
    <source>
        <strain evidence="1">SIO1C4</strain>
    </source>
</reference>
<organism evidence="1">
    <name type="scientific">Symploca sp. SIO1C4</name>
    <dbReference type="NCBI Taxonomy" id="2607765"/>
    <lineage>
        <taxon>Bacteria</taxon>
        <taxon>Bacillati</taxon>
        <taxon>Cyanobacteriota</taxon>
        <taxon>Cyanophyceae</taxon>
        <taxon>Coleofasciculales</taxon>
        <taxon>Coleofasciculaceae</taxon>
        <taxon>Symploca</taxon>
    </lineage>
</organism>
<sequence length="61" mass="7056">MSTEYTGSLRGAFCLMDYIEKVLEKLKEWARKLIETLLGPEVEPEPELIPIPVNEPGLRRR</sequence>
<dbReference type="EMBL" id="JAAHFQ010001046">
    <property type="protein sequence ID" value="NER32062.1"/>
    <property type="molecule type" value="Genomic_DNA"/>
</dbReference>
<proteinExistence type="predicted"/>
<gene>
    <name evidence="1" type="ORF">F6J89_31775</name>
</gene>
<comment type="caution">
    <text evidence="1">The sequence shown here is derived from an EMBL/GenBank/DDBJ whole genome shotgun (WGS) entry which is preliminary data.</text>
</comment>
<name>A0A6B3NP04_9CYAN</name>
<evidence type="ECO:0000313" key="1">
    <source>
        <dbReference type="EMBL" id="NER32062.1"/>
    </source>
</evidence>
<accession>A0A6B3NP04</accession>
<dbReference type="AlphaFoldDB" id="A0A6B3NP04"/>